<organism evidence="1 2">
    <name type="scientific">Meganyctiphanes norvegica</name>
    <name type="common">Northern krill</name>
    <name type="synonym">Thysanopoda norvegica</name>
    <dbReference type="NCBI Taxonomy" id="48144"/>
    <lineage>
        <taxon>Eukaryota</taxon>
        <taxon>Metazoa</taxon>
        <taxon>Ecdysozoa</taxon>
        <taxon>Arthropoda</taxon>
        <taxon>Crustacea</taxon>
        <taxon>Multicrustacea</taxon>
        <taxon>Malacostraca</taxon>
        <taxon>Eumalacostraca</taxon>
        <taxon>Eucarida</taxon>
        <taxon>Euphausiacea</taxon>
        <taxon>Euphausiidae</taxon>
        <taxon>Meganyctiphanes</taxon>
    </lineage>
</organism>
<dbReference type="Proteomes" id="UP001497623">
    <property type="component" value="Unassembled WGS sequence"/>
</dbReference>
<dbReference type="EMBL" id="CAXKWB010050544">
    <property type="protein sequence ID" value="CAL4169982.1"/>
    <property type="molecule type" value="Genomic_DNA"/>
</dbReference>
<keyword evidence="2" id="KW-1185">Reference proteome</keyword>
<accession>A0AAV2S724</accession>
<evidence type="ECO:0000313" key="2">
    <source>
        <dbReference type="Proteomes" id="UP001497623"/>
    </source>
</evidence>
<comment type="caution">
    <text evidence="1">The sequence shown here is derived from an EMBL/GenBank/DDBJ whole genome shotgun (WGS) entry which is preliminary data.</text>
</comment>
<gene>
    <name evidence="1" type="ORF">MNOR_LOCUS33939</name>
</gene>
<evidence type="ECO:0000313" key="1">
    <source>
        <dbReference type="EMBL" id="CAL4169982.1"/>
    </source>
</evidence>
<proteinExistence type="predicted"/>
<name>A0AAV2S724_MEGNR</name>
<protein>
    <submittedName>
        <fullName evidence="1">Uncharacterized protein</fullName>
    </submittedName>
</protein>
<sequence>MAHLPSAELAARRQAAFQDILEEWQTMQGSEWYAIQCPCRPDCGCMPPNEVPRIVLSSCLYVGELDYFFTQQPFLAQYGFNVRWHCDECESEMACGFPMNP</sequence>
<dbReference type="AlphaFoldDB" id="A0AAV2S724"/>
<reference evidence="1 2" key="1">
    <citation type="submission" date="2024-05" db="EMBL/GenBank/DDBJ databases">
        <authorList>
            <person name="Wallberg A."/>
        </authorList>
    </citation>
    <scope>NUCLEOTIDE SEQUENCE [LARGE SCALE GENOMIC DNA]</scope>
</reference>